<evidence type="ECO:0000256" key="4">
    <source>
        <dbReference type="PROSITE-ProRule" id="PRU00175"/>
    </source>
</evidence>
<dbReference type="PANTHER" id="PTHR12888:SF0">
    <property type="entry name" value="PEROXISOME ASSEMBLY PROTEIN 12"/>
    <property type="match status" value="1"/>
</dbReference>
<evidence type="ECO:0000313" key="7">
    <source>
        <dbReference type="EMBL" id="SCU71001.1"/>
    </source>
</evidence>
<evidence type="ECO:0000256" key="1">
    <source>
        <dbReference type="ARBA" id="ARBA00022723"/>
    </source>
</evidence>
<dbReference type="SMART" id="SM00184">
    <property type="entry name" value="RING"/>
    <property type="match status" value="1"/>
</dbReference>
<dbReference type="InterPro" id="IPR013083">
    <property type="entry name" value="Znf_RING/FYVE/PHD"/>
</dbReference>
<feature type="domain" description="RING-type" evidence="6">
    <location>
        <begin position="39"/>
        <end position="77"/>
    </location>
</feature>
<dbReference type="InterPro" id="IPR027370">
    <property type="entry name" value="Znf-RING_euk"/>
</dbReference>
<evidence type="ECO:0000259" key="6">
    <source>
        <dbReference type="PROSITE" id="PS50089"/>
    </source>
</evidence>
<feature type="compositionally biased region" description="Polar residues" evidence="5">
    <location>
        <begin position="438"/>
        <end position="447"/>
    </location>
</feature>
<feature type="compositionally biased region" description="Basic and acidic residues" evidence="5">
    <location>
        <begin position="238"/>
        <end position="247"/>
    </location>
</feature>
<feature type="region of interest" description="Disordered" evidence="5">
    <location>
        <begin position="1"/>
        <end position="22"/>
    </location>
</feature>
<dbReference type="GO" id="GO:0005778">
    <property type="term" value="C:peroxisomal membrane"/>
    <property type="evidence" value="ECO:0007669"/>
    <property type="project" value="InterPro"/>
</dbReference>
<feature type="compositionally biased region" description="Basic and acidic residues" evidence="5">
    <location>
        <begin position="452"/>
        <end position="466"/>
    </location>
</feature>
<dbReference type="InterPro" id="IPR001841">
    <property type="entry name" value="Znf_RING"/>
</dbReference>
<dbReference type="GO" id="GO:0004842">
    <property type="term" value="F:ubiquitin-protein transferase activity"/>
    <property type="evidence" value="ECO:0007669"/>
    <property type="project" value="TreeGrafter"/>
</dbReference>
<dbReference type="PROSITE" id="PS00518">
    <property type="entry name" value="ZF_RING_1"/>
    <property type="match status" value="1"/>
</dbReference>
<feature type="region of interest" description="Disordered" evidence="5">
    <location>
        <begin position="299"/>
        <end position="346"/>
    </location>
</feature>
<dbReference type="Pfam" id="PF13445">
    <property type="entry name" value="zf-RING_UBOX"/>
    <property type="match status" value="1"/>
</dbReference>
<dbReference type="RefSeq" id="XP_067081735.1">
    <property type="nucleotide sequence ID" value="XM_067225634.1"/>
</dbReference>
<dbReference type="GO" id="GO:0006513">
    <property type="term" value="P:protein monoubiquitination"/>
    <property type="evidence" value="ECO:0007669"/>
    <property type="project" value="TreeGrafter"/>
</dbReference>
<dbReference type="SUPFAM" id="SSF57850">
    <property type="entry name" value="RING/U-box"/>
    <property type="match status" value="1"/>
</dbReference>
<sequence>MTTELNSFRVRKSEGVEGEEEDPALTELVFKKLRQTFLCPICHRPLQENPTALDVCGHVFCHSCIVNAIEKSCPSVKDPWEEDERQLTENSHGDQWSSPQKRNSRGRGNINDVRTSPVAKSGRGRSTKRLRLGQSCPICSVPAQISDLISVSLVSNLVSDIMKHPLLSAALVSPKSNDDNDLVKAGHIEEEEALAPSAEVSQVLSTLSGVSLTGNAGVQTVTLQSNNAPPVAEEATGEPEKKSEHGTHRQAIGSLPYSPSATPMGTSPLSVTSHVSVNTTNPHSTVTLSDHNFPVSVRSRSGSPEVVGGVHQTMPEPHGRSKTRGVGCSSPSEVCRPLTSNGDAENSDVLRNFEELSSSCPESGSSQDLQRHSEPCHRTNAVGSGTAGGDALTAVATAVSTSVQSSASTRHFSQKPQEDVGVIDNVGGDALTPVATAVSTSVQSNTLPKDAPTVREVGEGNGKDSSSDSSLSSSDSSSFFGESFNFRVHAQRSEIPTESALIFETKGRANTHENQVHNGGVAVTQNLSSCDPDICSGRELLNHGKNIAGGSGARERSTSTISTSQLSEHKDDVFRLPHTFSVDASVENSTKTGEVLVSAAQMFGARVLDERMGSVDSRLRIYDPKPQKVIRHVFRLPSCQGSGAPAETQLCWKERHYAAASITCSYCLIMPTEGRLASISDDGSCISDCGGVPSARDSNLTSMTPTTACALVSGALVTDFRWIVESVAARCLLPALQYSKRPSWSRHESVSTCGGSGASVDNQTPGRWAAEGHAFMLLPDSVLQLLLQQQTSGSISMRGSSRELSATVTGGYDFCSWRRLILLSGGVLLRFPEECVRQLLLDAMSMSYNDVMIGRNGCDHDERMTAVQNAMHMANGAGRSVFNVECCPERCTASTFLIRNVIILRDSVSTGKDAPCSGSQLLFKRRLERILQSFSVLLSLVQSREVTPVRDVSPSQVFVGSKPFVTFGDVTERYSAPHVMLRSTKWLLRTFSGRLQDSSCESCVGSDQ</sequence>
<dbReference type="PROSITE" id="PS50089">
    <property type="entry name" value="ZF_RING_2"/>
    <property type="match status" value="1"/>
</dbReference>
<keyword evidence="3" id="KW-0862">Zinc</keyword>
<evidence type="ECO:0000256" key="3">
    <source>
        <dbReference type="ARBA" id="ARBA00022833"/>
    </source>
</evidence>
<dbReference type="Gene3D" id="3.30.40.10">
    <property type="entry name" value="Zinc/RING finger domain, C3HC4 (zinc finger)"/>
    <property type="match status" value="1"/>
</dbReference>
<dbReference type="GO" id="GO:0016558">
    <property type="term" value="P:protein import into peroxisome matrix"/>
    <property type="evidence" value="ECO:0007669"/>
    <property type="project" value="InterPro"/>
</dbReference>
<keyword evidence="1" id="KW-0479">Metal-binding</keyword>
<dbReference type="Proteomes" id="UP000195570">
    <property type="component" value="Unassembled WGS sequence"/>
</dbReference>
<dbReference type="PANTHER" id="PTHR12888">
    <property type="entry name" value="PEROXISOME ASSEMBLY PROTEIN 12 PEROXIN-12"/>
    <property type="match status" value="1"/>
</dbReference>
<protein>
    <submittedName>
        <fullName evidence="7">Predicted RING finger protein</fullName>
    </submittedName>
</protein>
<feature type="region of interest" description="Disordered" evidence="5">
    <location>
        <begin position="403"/>
        <end position="424"/>
    </location>
</feature>
<feature type="region of interest" description="Disordered" evidence="5">
    <location>
        <begin position="84"/>
        <end position="128"/>
    </location>
</feature>
<dbReference type="AlphaFoldDB" id="A0A1G4IFF2"/>
<dbReference type="GO" id="GO:1990429">
    <property type="term" value="C:peroxisomal importomer complex"/>
    <property type="evidence" value="ECO:0007669"/>
    <property type="project" value="TreeGrafter"/>
</dbReference>
<dbReference type="EMBL" id="CZPT02001548">
    <property type="protein sequence ID" value="SCU71001.1"/>
    <property type="molecule type" value="Genomic_DNA"/>
</dbReference>
<reference evidence="7" key="1">
    <citation type="submission" date="2016-09" db="EMBL/GenBank/DDBJ databases">
        <authorList>
            <person name="Hebert L."/>
            <person name="Moumen B."/>
        </authorList>
    </citation>
    <scope>NUCLEOTIDE SEQUENCE [LARGE SCALE GENOMIC DNA]</scope>
    <source>
        <strain evidence="7">OVI</strain>
    </source>
</reference>
<comment type="caution">
    <text evidence="7">The sequence shown here is derived from an EMBL/GenBank/DDBJ whole genome shotgun (WGS) entry which is preliminary data.</text>
</comment>
<evidence type="ECO:0000256" key="5">
    <source>
        <dbReference type="SAM" id="MobiDB-lite"/>
    </source>
</evidence>
<feature type="region of interest" description="Disordered" evidence="5">
    <location>
        <begin position="438"/>
        <end position="475"/>
    </location>
</feature>
<gene>
    <name evidence="7" type="ORF">TEOVI_000258100</name>
</gene>
<accession>A0A1G4IFF2</accession>
<evidence type="ECO:0000313" key="8">
    <source>
        <dbReference type="Proteomes" id="UP000195570"/>
    </source>
</evidence>
<dbReference type="InterPro" id="IPR017907">
    <property type="entry name" value="Znf_RING_CS"/>
</dbReference>
<feature type="region of interest" description="Disordered" evidence="5">
    <location>
        <begin position="223"/>
        <end position="250"/>
    </location>
</feature>
<dbReference type="GO" id="GO:0008270">
    <property type="term" value="F:zinc ion binding"/>
    <property type="evidence" value="ECO:0007669"/>
    <property type="project" value="UniProtKB-KW"/>
</dbReference>
<name>A0A1G4IFF2_TRYEQ</name>
<organism evidence="7 8">
    <name type="scientific">Trypanosoma equiperdum</name>
    <dbReference type="NCBI Taxonomy" id="5694"/>
    <lineage>
        <taxon>Eukaryota</taxon>
        <taxon>Discoba</taxon>
        <taxon>Euglenozoa</taxon>
        <taxon>Kinetoplastea</taxon>
        <taxon>Metakinetoplastina</taxon>
        <taxon>Trypanosomatida</taxon>
        <taxon>Trypanosomatidae</taxon>
        <taxon>Trypanosoma</taxon>
    </lineage>
</organism>
<feature type="compositionally biased region" description="Polar residues" evidence="5">
    <location>
        <begin position="88"/>
        <end position="101"/>
    </location>
</feature>
<keyword evidence="2 4" id="KW-0863">Zinc-finger</keyword>
<evidence type="ECO:0000256" key="2">
    <source>
        <dbReference type="ARBA" id="ARBA00022771"/>
    </source>
</evidence>
<dbReference type="InterPro" id="IPR017375">
    <property type="entry name" value="PEX12"/>
</dbReference>
<proteinExistence type="predicted"/>
<keyword evidence="8" id="KW-1185">Reference proteome</keyword>
<dbReference type="VEuPathDB" id="TriTrypDB:TEOVI_000258100"/>
<dbReference type="GeneID" id="92376521"/>